<dbReference type="InterPro" id="IPR036397">
    <property type="entry name" value="RNaseH_sf"/>
</dbReference>
<accession>A0A2R6P5D5</accession>
<dbReference type="OrthoDB" id="2747626at2759"/>
<sequence>MCTLPETHPLQPLVHRAAKHYPRKHRSALHELAHIYQLRPESIETITPARFGPYWKARHEIELAEDKDAARESEKKWRRRDGIRVYTDGSDVDGGVGAAAVLYKPGRRQVKVLQHHLGPSSRHTVYEAEVVALILGMELVRQENSVRSVSLAVDNQAAVTSSRSAKSAPGHHLLDKYHQLQAKVKKKHRNLKITVRWVPGHMGIKGNEVADEKAKEAARGSIEVRRPIPAALRKALPQSVSKLHQMRTQELKEEASRRWRNSPRNTGSSSLDYLADMRQFSSNYAQDTPPFRSIYTRSGKRKPRPAQLVKRHQRQ</sequence>
<evidence type="ECO:0000313" key="4">
    <source>
        <dbReference type="EMBL" id="PSR85584.1"/>
    </source>
</evidence>
<feature type="domain" description="RNase H type-1" evidence="3">
    <location>
        <begin position="79"/>
        <end position="219"/>
    </location>
</feature>
<comment type="caution">
    <text evidence="4">The sequence shown here is derived from an EMBL/GenBank/DDBJ whole genome shotgun (WGS) entry which is preliminary data.</text>
</comment>
<dbReference type="InterPro" id="IPR012337">
    <property type="entry name" value="RNaseH-like_sf"/>
</dbReference>
<dbReference type="STRING" id="98765.A0A2R6P5D5"/>
<dbReference type="PROSITE" id="PS50879">
    <property type="entry name" value="RNASE_H_1"/>
    <property type="match status" value="1"/>
</dbReference>
<evidence type="ECO:0000256" key="1">
    <source>
        <dbReference type="ARBA" id="ARBA00005300"/>
    </source>
</evidence>
<dbReference type="GO" id="GO:0004523">
    <property type="term" value="F:RNA-DNA hybrid ribonuclease activity"/>
    <property type="evidence" value="ECO:0007669"/>
    <property type="project" value="InterPro"/>
</dbReference>
<gene>
    <name evidence="4" type="ORF">PHLCEN_2v5406</name>
</gene>
<dbReference type="EMBL" id="MLYV02000531">
    <property type="protein sequence ID" value="PSR85584.1"/>
    <property type="molecule type" value="Genomic_DNA"/>
</dbReference>
<dbReference type="PANTHER" id="PTHR10642">
    <property type="entry name" value="RIBONUCLEASE H1"/>
    <property type="match status" value="1"/>
</dbReference>
<reference evidence="4 5" key="1">
    <citation type="submission" date="2018-02" db="EMBL/GenBank/DDBJ databases">
        <title>Genome sequence of the basidiomycete white-rot fungus Phlebia centrifuga.</title>
        <authorList>
            <person name="Granchi Z."/>
            <person name="Peng M."/>
            <person name="de Vries R.P."/>
            <person name="Hilden K."/>
            <person name="Makela M.R."/>
            <person name="Grigoriev I."/>
            <person name="Riley R."/>
        </authorList>
    </citation>
    <scope>NUCLEOTIDE SEQUENCE [LARGE SCALE GENOMIC DNA]</scope>
    <source>
        <strain evidence="4 5">FBCC195</strain>
    </source>
</reference>
<evidence type="ECO:0000256" key="2">
    <source>
        <dbReference type="SAM" id="MobiDB-lite"/>
    </source>
</evidence>
<dbReference type="GO" id="GO:0043137">
    <property type="term" value="P:DNA replication, removal of RNA primer"/>
    <property type="evidence" value="ECO:0007669"/>
    <property type="project" value="TreeGrafter"/>
</dbReference>
<comment type="similarity">
    <text evidence="1">Belongs to the RNase H family.</text>
</comment>
<evidence type="ECO:0000313" key="5">
    <source>
        <dbReference type="Proteomes" id="UP000186601"/>
    </source>
</evidence>
<proteinExistence type="inferred from homology"/>
<dbReference type="PANTHER" id="PTHR10642:SF25">
    <property type="entry name" value="RNASE H TYPE-1 DOMAIN-CONTAINING PROTEIN"/>
    <property type="match status" value="1"/>
</dbReference>
<feature type="compositionally biased region" description="Basic residues" evidence="2">
    <location>
        <begin position="298"/>
        <end position="315"/>
    </location>
</feature>
<feature type="region of interest" description="Disordered" evidence="2">
    <location>
        <begin position="281"/>
        <end position="315"/>
    </location>
</feature>
<name>A0A2R6P5D5_9APHY</name>
<keyword evidence="5" id="KW-1185">Reference proteome</keyword>
<dbReference type="Proteomes" id="UP000186601">
    <property type="component" value="Unassembled WGS sequence"/>
</dbReference>
<organism evidence="4 5">
    <name type="scientific">Hermanssonia centrifuga</name>
    <dbReference type="NCBI Taxonomy" id="98765"/>
    <lineage>
        <taxon>Eukaryota</taxon>
        <taxon>Fungi</taxon>
        <taxon>Dikarya</taxon>
        <taxon>Basidiomycota</taxon>
        <taxon>Agaricomycotina</taxon>
        <taxon>Agaricomycetes</taxon>
        <taxon>Polyporales</taxon>
        <taxon>Meruliaceae</taxon>
        <taxon>Hermanssonia</taxon>
    </lineage>
</organism>
<dbReference type="AlphaFoldDB" id="A0A2R6P5D5"/>
<dbReference type="InterPro" id="IPR002156">
    <property type="entry name" value="RNaseH_domain"/>
</dbReference>
<protein>
    <recommendedName>
        <fullName evidence="3">RNase H type-1 domain-containing protein</fullName>
    </recommendedName>
</protein>
<dbReference type="Gene3D" id="3.30.420.10">
    <property type="entry name" value="Ribonuclease H-like superfamily/Ribonuclease H"/>
    <property type="match status" value="1"/>
</dbReference>
<dbReference type="Pfam" id="PF00075">
    <property type="entry name" value="RNase_H"/>
    <property type="match status" value="1"/>
</dbReference>
<evidence type="ECO:0000259" key="3">
    <source>
        <dbReference type="PROSITE" id="PS50879"/>
    </source>
</evidence>
<dbReference type="SUPFAM" id="SSF53098">
    <property type="entry name" value="Ribonuclease H-like"/>
    <property type="match status" value="1"/>
</dbReference>
<dbReference type="CDD" id="cd09276">
    <property type="entry name" value="Rnase_HI_RT_non_LTR"/>
    <property type="match status" value="1"/>
</dbReference>
<dbReference type="GO" id="GO:0003676">
    <property type="term" value="F:nucleic acid binding"/>
    <property type="evidence" value="ECO:0007669"/>
    <property type="project" value="InterPro"/>
</dbReference>
<dbReference type="InterPro" id="IPR050092">
    <property type="entry name" value="RNase_H"/>
</dbReference>